<keyword evidence="3" id="KW-1185">Reference proteome</keyword>
<evidence type="ECO:0000313" key="3">
    <source>
        <dbReference type="Proteomes" id="UP001186944"/>
    </source>
</evidence>
<feature type="compositionally biased region" description="Polar residues" evidence="1">
    <location>
        <begin position="1"/>
        <end position="14"/>
    </location>
</feature>
<feature type="region of interest" description="Disordered" evidence="1">
    <location>
        <begin position="1"/>
        <end position="47"/>
    </location>
</feature>
<dbReference type="AlphaFoldDB" id="A0AA88YG89"/>
<comment type="caution">
    <text evidence="2">The sequence shown here is derived from an EMBL/GenBank/DDBJ whole genome shotgun (WGS) entry which is preliminary data.</text>
</comment>
<evidence type="ECO:0000313" key="2">
    <source>
        <dbReference type="EMBL" id="KAK3104924.1"/>
    </source>
</evidence>
<dbReference type="EMBL" id="VSWD01000004">
    <property type="protein sequence ID" value="KAK3104924.1"/>
    <property type="molecule type" value="Genomic_DNA"/>
</dbReference>
<gene>
    <name evidence="2" type="ORF">FSP39_013272</name>
</gene>
<protein>
    <submittedName>
        <fullName evidence="2">Uncharacterized protein</fullName>
    </submittedName>
</protein>
<evidence type="ECO:0000256" key="1">
    <source>
        <dbReference type="SAM" id="MobiDB-lite"/>
    </source>
</evidence>
<accession>A0AA88YG89</accession>
<dbReference type="Proteomes" id="UP001186944">
    <property type="component" value="Unassembled WGS sequence"/>
</dbReference>
<reference evidence="2" key="1">
    <citation type="submission" date="2019-08" db="EMBL/GenBank/DDBJ databases">
        <title>The improved chromosome-level genome for the pearl oyster Pinctada fucata martensii using PacBio sequencing and Hi-C.</title>
        <authorList>
            <person name="Zheng Z."/>
        </authorList>
    </citation>
    <scope>NUCLEOTIDE SEQUENCE</scope>
    <source>
        <strain evidence="2">ZZ-2019</strain>
        <tissue evidence="2">Adductor muscle</tissue>
    </source>
</reference>
<sequence>MEGIQNQDKTGTEANKQKPPPYEKKRTPDMRVSPGAQEESETFSAKDLQKLQFHHGPDMHVSGTKPSSVILSLNYVIWPKSMKIIMSKNVPKDVAEWVGYDATGTTF</sequence>
<name>A0AA88YG89_PINIB</name>
<proteinExistence type="predicted"/>
<organism evidence="2 3">
    <name type="scientific">Pinctada imbricata</name>
    <name type="common">Atlantic pearl-oyster</name>
    <name type="synonym">Pinctada martensii</name>
    <dbReference type="NCBI Taxonomy" id="66713"/>
    <lineage>
        <taxon>Eukaryota</taxon>
        <taxon>Metazoa</taxon>
        <taxon>Spiralia</taxon>
        <taxon>Lophotrochozoa</taxon>
        <taxon>Mollusca</taxon>
        <taxon>Bivalvia</taxon>
        <taxon>Autobranchia</taxon>
        <taxon>Pteriomorphia</taxon>
        <taxon>Pterioida</taxon>
        <taxon>Pterioidea</taxon>
        <taxon>Pteriidae</taxon>
        <taxon>Pinctada</taxon>
    </lineage>
</organism>